<reference evidence="8 10" key="3">
    <citation type="submission" date="2019-07" db="EMBL/GenBank/DDBJ databases">
        <authorList>
            <person name="Jastrzebski P J."/>
            <person name="Paukszto L."/>
            <person name="Jastrzebski P J."/>
        </authorList>
    </citation>
    <scope>NUCLEOTIDE SEQUENCE [LARGE SCALE GENOMIC DNA]</scope>
    <source>
        <strain evidence="8 10">WMS-il1</strain>
    </source>
</reference>
<sequence length="95" mass="10690">MHIGLEFAGGAELLFGGKKDQEADLPNTVKTIKDLLLWLRENMLTERPELFIANETIRPGILVLVNDADWSLHGAEEYELQREDKISFISTLHGG</sequence>
<comment type="subcellular location">
    <subcellularLocation>
        <location evidence="5 6">Cytoplasm</location>
    </subcellularLocation>
</comment>
<protein>
    <recommendedName>
        <fullName evidence="5">Ubiquitin-related modifier 1 homolog</fullName>
    </recommendedName>
</protein>
<dbReference type="WBParaSite" id="HDID_0000520701-mRNA-1">
    <property type="protein sequence ID" value="HDID_0000520701-mRNA-1"/>
    <property type="gene ID" value="HDID_0000520701"/>
</dbReference>
<evidence type="ECO:0000256" key="2">
    <source>
        <dbReference type="ARBA" id="ARBA00022499"/>
    </source>
</evidence>
<evidence type="ECO:0000313" key="10">
    <source>
        <dbReference type="Proteomes" id="UP000321570"/>
    </source>
</evidence>
<evidence type="ECO:0000256" key="4">
    <source>
        <dbReference type="ARBA" id="ARBA00022786"/>
    </source>
</evidence>
<dbReference type="PANTHER" id="PTHR14986">
    <property type="entry name" value="RURM1 PROTEIN"/>
    <property type="match status" value="1"/>
</dbReference>
<accession>A0A0R3SJU2</accession>
<dbReference type="Proteomes" id="UP000321570">
    <property type="component" value="Unassembled WGS sequence"/>
</dbReference>
<reference evidence="7 9" key="2">
    <citation type="submission" date="2018-11" db="EMBL/GenBank/DDBJ databases">
        <authorList>
            <consortium name="Pathogen Informatics"/>
        </authorList>
    </citation>
    <scope>NUCLEOTIDE SEQUENCE [LARGE SCALE GENOMIC DNA]</scope>
</reference>
<dbReference type="InterPro" id="IPR015221">
    <property type="entry name" value="Urm1"/>
</dbReference>
<comment type="function">
    <text evidence="5">Acts as a sulfur carrier required for 2-thiolation of mcm(5)S(2)U at tRNA wobble positions of cytosolic tRNA(Lys), tRNA(Glu) and tRNA(Gln). Serves as sulfur donor in tRNA 2-thiolation reaction by being thiocarboxylated (-COSH) at its C-terminus by the MOCS3/UBA4 homolog. The sulfur is then transferred to tRNA to form 2-thiolation of mcm(5)S(2)U. Also acts as a ubiquitin-like protein (UBL) that is covalently conjugated via an isopeptide bond to lysine residues of target proteins. The thiocarboxylated form serves as substrate for conjugation and oxidative stress specifically induces the formation of UBL-protein conjugates.</text>
</comment>
<dbReference type="GO" id="GO:0032447">
    <property type="term" value="P:protein urmylation"/>
    <property type="evidence" value="ECO:0007669"/>
    <property type="project" value="UniProtKB-UniRule"/>
</dbReference>
<keyword evidence="10" id="KW-1185">Reference proteome</keyword>
<evidence type="ECO:0000256" key="6">
    <source>
        <dbReference type="RuleBase" id="RU361182"/>
    </source>
</evidence>
<dbReference type="EMBL" id="UYSG01002474">
    <property type="protein sequence ID" value="VDL57523.1"/>
    <property type="molecule type" value="Genomic_DNA"/>
</dbReference>
<evidence type="ECO:0000313" key="9">
    <source>
        <dbReference type="Proteomes" id="UP000274504"/>
    </source>
</evidence>
<feature type="modified residue" description="1-thioglycine" evidence="5">
    <location>
        <position position="95"/>
    </location>
</feature>
<keyword evidence="1 5" id="KW-0963">Cytoplasm</keyword>
<evidence type="ECO:0000256" key="5">
    <source>
        <dbReference type="HAMAP-Rule" id="MF_03048"/>
    </source>
</evidence>
<comment type="similarity">
    <text evidence="5 6">Belongs to the URM1 family.</text>
</comment>
<dbReference type="InterPro" id="IPR012675">
    <property type="entry name" value="Beta-grasp_dom_sf"/>
</dbReference>
<keyword evidence="4 5" id="KW-0833">Ubl conjugation pathway</keyword>
<evidence type="ECO:0000313" key="11">
    <source>
        <dbReference type="WBParaSite" id="HDID_0000520701-mRNA-1"/>
    </source>
</evidence>
<comment type="pathway">
    <text evidence="5 6">tRNA modification; 5-methoxycarbonylmethyl-2-thiouridine-tRNA biosynthesis.</text>
</comment>
<dbReference type="GO" id="GO:0034227">
    <property type="term" value="P:tRNA thio-modification"/>
    <property type="evidence" value="ECO:0007669"/>
    <property type="project" value="UniProtKB-UniRule"/>
</dbReference>
<reference evidence="11" key="1">
    <citation type="submission" date="2017-02" db="UniProtKB">
        <authorList>
            <consortium name="WormBaseParasite"/>
        </authorList>
    </citation>
    <scope>IDENTIFICATION</scope>
</reference>
<dbReference type="OrthoDB" id="10248987at2759"/>
<dbReference type="HAMAP" id="MF_03048">
    <property type="entry name" value="Urm1"/>
    <property type="match status" value="1"/>
</dbReference>
<evidence type="ECO:0000313" key="8">
    <source>
        <dbReference type="EMBL" id="VUZ51733.1"/>
    </source>
</evidence>
<dbReference type="InterPro" id="IPR016155">
    <property type="entry name" value="Mopterin_synth/thiamin_S_b"/>
</dbReference>
<dbReference type="AlphaFoldDB" id="A0A0R3SJU2"/>
<dbReference type="PIRSF" id="PIRSF037379">
    <property type="entry name" value="Ubiquitin-related_modifier_1"/>
    <property type="match status" value="1"/>
</dbReference>
<feature type="cross-link" description="Glycyl lysine isopeptide (Gly-Lys) (interchain with K-? in acceptor proteins)" evidence="5">
    <location>
        <position position="95"/>
    </location>
</feature>
<keyword evidence="2 5" id="KW-1017">Isopeptide bond</keyword>
<dbReference type="GO" id="GO:0005829">
    <property type="term" value="C:cytosol"/>
    <property type="evidence" value="ECO:0007669"/>
    <property type="project" value="UniProtKB-UniRule"/>
</dbReference>
<dbReference type="GO" id="GO:0002098">
    <property type="term" value="P:tRNA wobble uridine modification"/>
    <property type="evidence" value="ECO:0007669"/>
    <property type="project" value="UniProtKB-UniRule"/>
</dbReference>
<evidence type="ECO:0000256" key="3">
    <source>
        <dbReference type="ARBA" id="ARBA00022694"/>
    </source>
</evidence>
<dbReference type="EMBL" id="CABIJS010000444">
    <property type="protein sequence ID" value="VUZ51733.1"/>
    <property type="molecule type" value="Genomic_DNA"/>
</dbReference>
<dbReference type="STRING" id="6216.A0A0R3SJU2"/>
<proteinExistence type="inferred from homology"/>
<dbReference type="CDD" id="cd01764">
    <property type="entry name" value="Ubl_Urm1"/>
    <property type="match status" value="1"/>
</dbReference>
<name>A0A0R3SJU2_HYMDI</name>
<dbReference type="Pfam" id="PF09138">
    <property type="entry name" value="Urm1"/>
    <property type="match status" value="1"/>
</dbReference>
<dbReference type="SUPFAM" id="SSF54285">
    <property type="entry name" value="MoaD/ThiS"/>
    <property type="match status" value="1"/>
</dbReference>
<dbReference type="Gene3D" id="3.10.20.30">
    <property type="match status" value="1"/>
</dbReference>
<keyword evidence="3 5" id="KW-0819">tRNA processing</keyword>
<dbReference type="UniPathway" id="UPA00988"/>
<evidence type="ECO:0000256" key="1">
    <source>
        <dbReference type="ARBA" id="ARBA00022490"/>
    </source>
</evidence>
<gene>
    <name evidence="7" type="ORF">HDID_LOCUS5205</name>
    <name evidence="8" type="ORF">WMSIL1_LOCUS10268</name>
</gene>
<organism evidence="11">
    <name type="scientific">Hymenolepis diminuta</name>
    <name type="common">Rat tapeworm</name>
    <dbReference type="NCBI Taxonomy" id="6216"/>
    <lineage>
        <taxon>Eukaryota</taxon>
        <taxon>Metazoa</taxon>
        <taxon>Spiralia</taxon>
        <taxon>Lophotrochozoa</taxon>
        <taxon>Platyhelminthes</taxon>
        <taxon>Cestoda</taxon>
        <taxon>Eucestoda</taxon>
        <taxon>Cyclophyllidea</taxon>
        <taxon>Hymenolepididae</taxon>
        <taxon>Hymenolepis</taxon>
    </lineage>
</organism>
<comment type="PTM">
    <text evidence="5">C-terminal thiocarboxylation occurs in 2 steps, it is first acyl-adenylated (-COAMP) via the hesA/moeB/thiF part of the MOCS3/UBA4 homolog, then thiocarboxylated (-COSH) via the rhodanese domain of the MOCS3/UBA4 homolog.</text>
</comment>
<evidence type="ECO:0000313" key="7">
    <source>
        <dbReference type="EMBL" id="VDL57523.1"/>
    </source>
</evidence>
<dbReference type="Proteomes" id="UP000274504">
    <property type="component" value="Unassembled WGS sequence"/>
</dbReference>